<organism evidence="1 2">
    <name type="scientific">Carpediemonas membranifera</name>
    <dbReference type="NCBI Taxonomy" id="201153"/>
    <lineage>
        <taxon>Eukaryota</taxon>
        <taxon>Metamonada</taxon>
        <taxon>Carpediemonas-like organisms</taxon>
        <taxon>Carpediemonas</taxon>
    </lineage>
</organism>
<accession>A0A8J6AUR0</accession>
<evidence type="ECO:0000313" key="2">
    <source>
        <dbReference type="Proteomes" id="UP000717585"/>
    </source>
</evidence>
<dbReference type="EMBL" id="JAHDYR010000040">
    <property type="protein sequence ID" value="KAG9392070.1"/>
    <property type="molecule type" value="Genomic_DNA"/>
</dbReference>
<dbReference type="Proteomes" id="UP000717585">
    <property type="component" value="Unassembled WGS sequence"/>
</dbReference>
<reference evidence="1" key="1">
    <citation type="submission" date="2021-05" db="EMBL/GenBank/DDBJ databases">
        <title>A free-living protist that lacks canonical eukaryotic 1 DNA replication and segregation systems.</title>
        <authorList>
            <person name="Salas-Leiva D.E."/>
            <person name="Tromer E.C."/>
            <person name="Curtis B.A."/>
            <person name="Jerlstrom-Hultqvist J."/>
            <person name="Kolisko M."/>
            <person name="Yi Z."/>
            <person name="Salas-Leiva J.S."/>
            <person name="Gallot-Lavallee L."/>
            <person name="Kops G.J.P.L."/>
            <person name="Archibald J.M."/>
            <person name="Simpson A.G.B."/>
            <person name="Roger A.J."/>
        </authorList>
    </citation>
    <scope>NUCLEOTIDE SEQUENCE</scope>
    <source>
        <strain evidence="1">BICM</strain>
    </source>
</reference>
<protein>
    <submittedName>
        <fullName evidence="1">Uncharacterized protein</fullName>
    </submittedName>
</protein>
<evidence type="ECO:0000313" key="1">
    <source>
        <dbReference type="EMBL" id="KAG9392070.1"/>
    </source>
</evidence>
<dbReference type="AlphaFoldDB" id="A0A8J6AUR0"/>
<gene>
    <name evidence="1" type="ORF">J8273_6661</name>
</gene>
<proteinExistence type="predicted"/>
<name>A0A8J6AUR0_9EUKA</name>
<keyword evidence="2" id="KW-1185">Reference proteome</keyword>
<comment type="caution">
    <text evidence="1">The sequence shown here is derived from an EMBL/GenBank/DDBJ whole genome shotgun (WGS) entry which is preliminary data.</text>
</comment>
<sequence length="138" mass="15785">MNDHTRSVFYVTRDDAISFAETEMTRILDDNRDDDIVFCLTLRWSKNREGRARAGVYAGQDVGVRRPRRRRAAAIPVRHQAVDRLGAAEPIAAPADARVVFVTHEELEAALLPIRTRINQLQRMLEELYQQVTDALAR</sequence>